<comment type="caution">
    <text evidence="6">The sequence shown here is derived from an EMBL/GenBank/DDBJ whole genome shotgun (WGS) entry which is preliminary data.</text>
</comment>
<reference evidence="6 7" key="1">
    <citation type="submission" date="2012-11" db="EMBL/GenBank/DDBJ databases">
        <title>Whole genome sequence of Acidisphaera rubrifaciens HS-AP3.</title>
        <authorList>
            <person name="Azuma Y."/>
            <person name="Higashiura N."/>
            <person name="Hirakawa H."/>
            <person name="Matsushita K."/>
        </authorList>
    </citation>
    <scope>NUCLEOTIDE SEQUENCE [LARGE SCALE GENOMIC DNA]</scope>
    <source>
        <strain evidence="6 7">HS-AP3</strain>
    </source>
</reference>
<dbReference type="PROSITE" id="PS00820">
    <property type="entry name" value="GLUCOAMYLASE"/>
    <property type="match status" value="1"/>
</dbReference>
<dbReference type="EMBL" id="BANB01000191">
    <property type="protein sequence ID" value="GAN76922.1"/>
    <property type="molecule type" value="Genomic_DNA"/>
</dbReference>
<evidence type="ECO:0000256" key="2">
    <source>
        <dbReference type="ARBA" id="ARBA00022801"/>
    </source>
</evidence>
<accession>A0A0D6P5I2</accession>
<evidence type="ECO:0000313" key="6">
    <source>
        <dbReference type="EMBL" id="GAN76922.1"/>
    </source>
</evidence>
<dbReference type="GO" id="GO:0030246">
    <property type="term" value="F:carbohydrate binding"/>
    <property type="evidence" value="ECO:0007669"/>
    <property type="project" value="InterPro"/>
</dbReference>
<dbReference type="InterPro" id="IPR008928">
    <property type="entry name" value="6-hairpin_glycosidase_sf"/>
</dbReference>
<dbReference type="Pfam" id="PF00723">
    <property type="entry name" value="Glyco_hydro_15"/>
    <property type="match status" value="1"/>
</dbReference>
<dbReference type="Gene3D" id="1.50.10.10">
    <property type="match status" value="1"/>
</dbReference>
<evidence type="ECO:0000259" key="5">
    <source>
        <dbReference type="Pfam" id="PF09137"/>
    </source>
</evidence>
<dbReference type="SUPFAM" id="SSF48208">
    <property type="entry name" value="Six-hairpin glycosidases"/>
    <property type="match status" value="1"/>
</dbReference>
<organism evidence="6 7">
    <name type="scientific">Acidisphaera rubrifaciens HS-AP3</name>
    <dbReference type="NCBI Taxonomy" id="1231350"/>
    <lineage>
        <taxon>Bacteria</taxon>
        <taxon>Pseudomonadati</taxon>
        <taxon>Pseudomonadota</taxon>
        <taxon>Alphaproteobacteria</taxon>
        <taxon>Acetobacterales</taxon>
        <taxon>Acetobacteraceae</taxon>
        <taxon>Acidisphaera</taxon>
    </lineage>
</organism>
<dbReference type="GO" id="GO:0005975">
    <property type="term" value="P:carbohydrate metabolic process"/>
    <property type="evidence" value="ECO:0007669"/>
    <property type="project" value="InterPro"/>
</dbReference>
<dbReference type="InterPro" id="IPR014718">
    <property type="entry name" value="GH-type_carb-bd"/>
</dbReference>
<dbReference type="InterPro" id="IPR012341">
    <property type="entry name" value="6hp_glycosidase-like_sf"/>
</dbReference>
<dbReference type="InterPro" id="IPR011013">
    <property type="entry name" value="Gal_mutarotase_sf_dom"/>
</dbReference>
<name>A0A0D6P5I2_9PROT</name>
<comment type="similarity">
    <text evidence="1">Belongs to the glycosyl hydrolase 15 family.</text>
</comment>
<keyword evidence="7" id="KW-1185">Reference proteome</keyword>
<dbReference type="CDD" id="cd07430">
    <property type="entry name" value="GH15_N"/>
    <property type="match status" value="1"/>
</dbReference>
<feature type="domain" description="GH15-like" evidence="4">
    <location>
        <begin position="335"/>
        <end position="640"/>
    </location>
</feature>
<dbReference type="InterPro" id="IPR011613">
    <property type="entry name" value="GH15-like"/>
</dbReference>
<dbReference type="SUPFAM" id="SSF74650">
    <property type="entry name" value="Galactose mutarotase-like"/>
    <property type="match status" value="1"/>
</dbReference>
<dbReference type="GO" id="GO:0016757">
    <property type="term" value="F:glycosyltransferase activity"/>
    <property type="evidence" value="ECO:0007669"/>
    <property type="project" value="UniProtKB-ARBA"/>
</dbReference>
<gene>
    <name evidence="6" type="ORF">Asru_0191_04</name>
</gene>
<dbReference type="InterPro" id="IPR006425">
    <property type="entry name" value="Glucoamylase_bac"/>
</dbReference>
<dbReference type="GO" id="GO:0004553">
    <property type="term" value="F:hydrolase activity, hydrolyzing O-glycosyl compounds"/>
    <property type="evidence" value="ECO:0007669"/>
    <property type="project" value="TreeGrafter"/>
</dbReference>
<evidence type="ECO:0000259" key="4">
    <source>
        <dbReference type="Pfam" id="PF00723"/>
    </source>
</evidence>
<dbReference type="Pfam" id="PF09137">
    <property type="entry name" value="Glucodextran_N"/>
    <property type="match status" value="1"/>
</dbReference>
<dbReference type="PANTHER" id="PTHR31616">
    <property type="entry name" value="TREHALASE"/>
    <property type="match status" value="1"/>
</dbReference>
<evidence type="ECO:0000313" key="7">
    <source>
        <dbReference type="Proteomes" id="UP000032680"/>
    </source>
</evidence>
<feature type="domain" description="Glucodextranase N-terminal" evidence="5">
    <location>
        <begin position="2"/>
        <end position="233"/>
    </location>
</feature>
<dbReference type="InterPro" id="IPR015220">
    <property type="entry name" value="Glucodextranase_N"/>
</dbReference>
<proteinExistence type="inferred from homology"/>
<evidence type="ECO:0000256" key="3">
    <source>
        <dbReference type="ARBA" id="ARBA00023295"/>
    </source>
</evidence>
<evidence type="ECO:0000256" key="1">
    <source>
        <dbReference type="ARBA" id="ARBA00006188"/>
    </source>
</evidence>
<dbReference type="InterPro" id="IPR046966">
    <property type="entry name" value="Glucoamylase_active_site"/>
</dbReference>
<keyword evidence="2" id="KW-0378">Hydrolase</keyword>
<dbReference type="NCBIfam" id="TIGR01535">
    <property type="entry name" value="glucan_glucosid"/>
    <property type="match status" value="1"/>
</dbReference>
<sequence length="752" mass="81886">MWFTLSHGILNEVYYPRVDQACVRDLGFLVSGPDGFFSEEKRDAQHRVERVAHGVPAFRLLNTCNEGRYLIEKRVLSDPKREVVLQHVRLQTLSGGPLRLFALLSPHLVNGGAHNTAWVGDYKGVPMLFAEGDGTSLALAADGGWLARSVGFVGHSDGWQQVSRDGHLAQCWDRAADGNVALCGEIAADEAGVLLALGFGRTWSEAAYRARASLQDGFPAATDAYTAAWRHWQSGLLPLDRHEPRHGHNPYRISTNILRVHESPGFPGGLIASMSIPWGATKGDDDLGGYHLVWPRDLGETAGGLLACGANAEARRVLDYLRTTQEADGCWPQNTWLDGLPYWSGVQLDETAFPILVLDLARRHGAVGEGDLPAYWPMVRDAAAYLCRNGPVTGQDRWEEDSGFSTFTLGVVISGLLAAADLADIAGAGADAAFFRDTADAWEARIDEWAWAAGTSIARDAGVDGYYVRISPPDGIGGRINIKNRPDWDSWAPAAEVVSPDALALVRFGLRAPSDPRMAATVRAIDHLLRVELPAGPCWYRYNHDGYGEHEDGSAFNGTGTGRLWPLLTGERAHYELIAGNRAEAHRLLETMEALTSPGGLIPEQIWDADDIPAQELVRGAPSGSAMPLVWAHAEHLKLIRSLSEGAAFDLPPQTVARYLDARTPARCSVWRPDFRCPTLRAGTVLRVDLPAAATLRWSRDGWHTWQETPTRDTGLGLHSAEIDPAGAASVVFTWRRADGAWAGEDVTLRTG</sequence>
<dbReference type="Gene3D" id="2.70.98.10">
    <property type="match status" value="1"/>
</dbReference>
<dbReference type="Proteomes" id="UP000032680">
    <property type="component" value="Unassembled WGS sequence"/>
</dbReference>
<dbReference type="AlphaFoldDB" id="A0A0D6P5I2"/>
<dbReference type="PANTHER" id="PTHR31616:SF0">
    <property type="entry name" value="GLUCAN 1,4-ALPHA-GLUCOSIDASE"/>
    <property type="match status" value="1"/>
</dbReference>
<keyword evidence="3" id="KW-0326">Glycosidase</keyword>
<protein>
    <submittedName>
        <fullName evidence="6">Glucan 1,4-alpha-glucosidase</fullName>
    </submittedName>
</protein>